<evidence type="ECO:0000259" key="1">
    <source>
        <dbReference type="PROSITE" id="PS51387"/>
    </source>
</evidence>
<dbReference type="InterPro" id="IPR016167">
    <property type="entry name" value="FAD-bd_PCMH_sub1"/>
</dbReference>
<dbReference type="Proteomes" id="UP000751518">
    <property type="component" value="Unassembled WGS sequence"/>
</dbReference>
<dbReference type="GO" id="GO:0071555">
    <property type="term" value="P:cell wall organization"/>
    <property type="evidence" value="ECO:0007669"/>
    <property type="project" value="TreeGrafter"/>
</dbReference>
<protein>
    <submittedName>
        <fullName evidence="2">FAD-binding protein</fullName>
    </submittedName>
</protein>
<dbReference type="PROSITE" id="PS51387">
    <property type="entry name" value="FAD_PCMH"/>
    <property type="match status" value="1"/>
</dbReference>
<sequence>MFYDENISLKPYNTFRVDVKARFFVQVDSVNELESVLNDEKYTTVPKMILGWGSNILFRHDYQGLVIKVNFHGREILAEDDESVTLRLGAGENWHEFVMWSAESGWSGVENLAYIPGTVGAAPVQNLAAYGQTFEDVLVSLNAIELATGETRSFTKEETEPAYRTSVFKTELKNKYLVSDVTVKLSKIANYDTHYHGRY</sequence>
<dbReference type="InterPro" id="IPR036318">
    <property type="entry name" value="FAD-bd_PCMH-like_sf"/>
</dbReference>
<dbReference type="HAMAP" id="MF_00037">
    <property type="entry name" value="MurB"/>
    <property type="match status" value="1"/>
</dbReference>
<dbReference type="InterPro" id="IPR006094">
    <property type="entry name" value="Oxid_FAD_bind_N"/>
</dbReference>
<dbReference type="Gene3D" id="3.30.43.10">
    <property type="entry name" value="Uridine Diphospho-n-acetylenolpyruvylglucosamine Reductase, domain 2"/>
    <property type="match status" value="1"/>
</dbReference>
<dbReference type="InterPro" id="IPR003170">
    <property type="entry name" value="MurB"/>
</dbReference>
<dbReference type="GO" id="GO:0071949">
    <property type="term" value="F:FAD binding"/>
    <property type="evidence" value="ECO:0007669"/>
    <property type="project" value="InterPro"/>
</dbReference>
<reference evidence="2" key="1">
    <citation type="submission" date="2020-04" db="EMBL/GenBank/DDBJ databases">
        <authorList>
            <person name="Zhang T."/>
        </authorList>
    </citation>
    <scope>NUCLEOTIDE SEQUENCE</scope>
    <source>
        <strain evidence="2">HKST-UBA03</strain>
    </source>
</reference>
<dbReference type="Pfam" id="PF01565">
    <property type="entry name" value="FAD_binding_4"/>
    <property type="match status" value="1"/>
</dbReference>
<dbReference type="PANTHER" id="PTHR21071">
    <property type="entry name" value="UDP-N-ACETYLENOLPYRUVOYLGLUCOSAMINE REDUCTASE"/>
    <property type="match status" value="1"/>
</dbReference>
<dbReference type="InterPro" id="IPR016166">
    <property type="entry name" value="FAD-bd_PCMH"/>
</dbReference>
<evidence type="ECO:0000313" key="3">
    <source>
        <dbReference type="Proteomes" id="UP000751518"/>
    </source>
</evidence>
<name>A0A955RRF6_UNCKA</name>
<dbReference type="Gene3D" id="3.30.465.10">
    <property type="match status" value="1"/>
</dbReference>
<dbReference type="GO" id="GO:0005829">
    <property type="term" value="C:cytosol"/>
    <property type="evidence" value="ECO:0007669"/>
    <property type="project" value="TreeGrafter"/>
</dbReference>
<dbReference type="SUPFAM" id="SSF56176">
    <property type="entry name" value="FAD-binding/transporter-associated domain-like"/>
    <property type="match status" value="1"/>
</dbReference>
<dbReference type="PANTHER" id="PTHR21071:SF4">
    <property type="entry name" value="UDP-N-ACETYLENOLPYRUVOYLGLUCOSAMINE REDUCTASE"/>
    <property type="match status" value="1"/>
</dbReference>
<organism evidence="2 3">
    <name type="scientific">candidate division WWE3 bacterium</name>
    <dbReference type="NCBI Taxonomy" id="2053526"/>
    <lineage>
        <taxon>Bacteria</taxon>
        <taxon>Katanobacteria</taxon>
    </lineage>
</organism>
<dbReference type="InterPro" id="IPR016169">
    <property type="entry name" value="FAD-bd_PCMH_sub2"/>
</dbReference>
<dbReference type="GO" id="GO:0008762">
    <property type="term" value="F:UDP-N-acetylmuramate dehydrogenase activity"/>
    <property type="evidence" value="ECO:0007669"/>
    <property type="project" value="InterPro"/>
</dbReference>
<comment type="caution">
    <text evidence="2">The sequence shown here is derived from an EMBL/GenBank/DDBJ whole genome shotgun (WGS) entry which is preliminary data.</text>
</comment>
<feature type="domain" description="FAD-binding PCMH-type" evidence="1">
    <location>
        <begin position="16"/>
        <end position="188"/>
    </location>
</feature>
<feature type="non-terminal residue" evidence="2">
    <location>
        <position position="199"/>
    </location>
</feature>
<gene>
    <name evidence="2" type="ORF">KC614_04885</name>
</gene>
<dbReference type="AlphaFoldDB" id="A0A955RRF6"/>
<evidence type="ECO:0000313" key="2">
    <source>
        <dbReference type="EMBL" id="MCA9392499.1"/>
    </source>
</evidence>
<accession>A0A955RRF6</accession>
<reference evidence="2" key="2">
    <citation type="journal article" date="2021" name="Microbiome">
        <title>Successional dynamics and alternative stable states in a saline activated sludge microbial community over 9 years.</title>
        <authorList>
            <person name="Wang Y."/>
            <person name="Ye J."/>
            <person name="Ju F."/>
            <person name="Liu L."/>
            <person name="Boyd J.A."/>
            <person name="Deng Y."/>
            <person name="Parks D.H."/>
            <person name="Jiang X."/>
            <person name="Yin X."/>
            <person name="Woodcroft B.J."/>
            <person name="Tyson G.W."/>
            <person name="Hugenholtz P."/>
            <person name="Polz M.F."/>
            <person name="Zhang T."/>
        </authorList>
    </citation>
    <scope>NUCLEOTIDE SEQUENCE</scope>
    <source>
        <strain evidence="2">HKST-UBA03</strain>
    </source>
</reference>
<proteinExistence type="inferred from homology"/>
<dbReference type="EMBL" id="JAGQKZ010000063">
    <property type="protein sequence ID" value="MCA9392499.1"/>
    <property type="molecule type" value="Genomic_DNA"/>
</dbReference>